<dbReference type="Proteomes" id="UP000634136">
    <property type="component" value="Unassembled WGS sequence"/>
</dbReference>
<evidence type="ECO:0000256" key="1">
    <source>
        <dbReference type="ARBA" id="ARBA00010617"/>
    </source>
</evidence>
<dbReference type="GO" id="GO:0004497">
    <property type="term" value="F:monooxygenase activity"/>
    <property type="evidence" value="ECO:0007669"/>
    <property type="project" value="UniProtKB-KW"/>
</dbReference>
<keyword evidence="8" id="KW-1185">Reference proteome</keyword>
<dbReference type="PANTHER" id="PTHR47955:SF15">
    <property type="entry name" value="CYTOCHROME P450 71A2-LIKE"/>
    <property type="match status" value="1"/>
</dbReference>
<feature type="transmembrane region" description="Helical" evidence="6">
    <location>
        <begin position="20"/>
        <end position="38"/>
    </location>
</feature>
<evidence type="ECO:0000256" key="4">
    <source>
        <dbReference type="PIRSR" id="PIRSR602401-1"/>
    </source>
</evidence>
<evidence type="ECO:0000313" key="7">
    <source>
        <dbReference type="EMBL" id="KAF7838263.1"/>
    </source>
</evidence>
<dbReference type="PRINTS" id="PR00463">
    <property type="entry name" value="EP450I"/>
</dbReference>
<keyword evidence="2 4" id="KW-0479">Metal-binding</keyword>
<dbReference type="InterPro" id="IPR001128">
    <property type="entry name" value="Cyt_P450"/>
</dbReference>
<dbReference type="CDD" id="cd11072">
    <property type="entry name" value="CYP71-like"/>
    <property type="match status" value="1"/>
</dbReference>
<dbReference type="Pfam" id="PF00067">
    <property type="entry name" value="p450"/>
    <property type="match status" value="1"/>
</dbReference>
<protein>
    <submittedName>
        <fullName evidence="7">Cytochrome P450 71A1-like</fullName>
    </submittedName>
</protein>
<proteinExistence type="inferred from homology"/>
<evidence type="ECO:0000313" key="8">
    <source>
        <dbReference type="Proteomes" id="UP000634136"/>
    </source>
</evidence>
<reference evidence="7" key="1">
    <citation type="submission" date="2020-09" db="EMBL/GenBank/DDBJ databases">
        <title>Genome-Enabled Discovery of Anthraquinone Biosynthesis in Senna tora.</title>
        <authorList>
            <person name="Kang S.-H."/>
            <person name="Pandey R.P."/>
            <person name="Lee C.-M."/>
            <person name="Sim J.-S."/>
            <person name="Jeong J.-T."/>
            <person name="Choi B.-S."/>
            <person name="Jung M."/>
            <person name="Ginzburg D."/>
            <person name="Zhao K."/>
            <person name="Won S.Y."/>
            <person name="Oh T.-J."/>
            <person name="Yu Y."/>
            <person name="Kim N.-H."/>
            <person name="Lee O.R."/>
            <person name="Lee T.-H."/>
            <person name="Bashyal P."/>
            <person name="Kim T.-S."/>
            <person name="Lee W.-H."/>
            <person name="Kawkins C."/>
            <person name="Kim C.-K."/>
            <person name="Kim J.S."/>
            <person name="Ahn B.O."/>
            <person name="Rhee S.Y."/>
            <person name="Sohng J.K."/>
        </authorList>
    </citation>
    <scope>NUCLEOTIDE SEQUENCE</scope>
    <source>
        <tissue evidence="7">Leaf</tissue>
    </source>
</reference>
<feature type="binding site" description="axial binding residue" evidence="4">
    <location>
        <position position="462"/>
    </location>
    <ligand>
        <name>heme</name>
        <dbReference type="ChEBI" id="CHEBI:30413"/>
    </ligand>
    <ligandPart>
        <name>Fe</name>
        <dbReference type="ChEBI" id="CHEBI:18248"/>
    </ligandPart>
</feature>
<evidence type="ECO:0000256" key="6">
    <source>
        <dbReference type="SAM" id="Phobius"/>
    </source>
</evidence>
<evidence type="ECO:0000256" key="3">
    <source>
        <dbReference type="ARBA" id="ARBA00023004"/>
    </source>
</evidence>
<dbReference type="PRINTS" id="PR00385">
    <property type="entry name" value="P450"/>
</dbReference>
<dbReference type="InterPro" id="IPR036396">
    <property type="entry name" value="Cyt_P450_sf"/>
</dbReference>
<evidence type="ECO:0000256" key="2">
    <source>
        <dbReference type="ARBA" id="ARBA00022723"/>
    </source>
</evidence>
<keyword evidence="6" id="KW-1133">Transmembrane helix</keyword>
<comment type="caution">
    <text evidence="7">The sequence shown here is derived from an EMBL/GenBank/DDBJ whole genome shotgun (WGS) entry which is preliminary data.</text>
</comment>
<dbReference type="AlphaFoldDB" id="A0A834X4W1"/>
<dbReference type="OrthoDB" id="1470350at2759"/>
<dbReference type="InterPro" id="IPR002401">
    <property type="entry name" value="Cyt_P450_E_grp-I"/>
</dbReference>
<dbReference type="EMBL" id="JAAIUW010000003">
    <property type="protein sequence ID" value="KAF7838263.1"/>
    <property type="molecule type" value="Genomic_DNA"/>
</dbReference>
<keyword evidence="5" id="KW-0503">Monooxygenase</keyword>
<keyword evidence="6" id="KW-0812">Transmembrane</keyword>
<dbReference type="Gene3D" id="1.10.630.10">
    <property type="entry name" value="Cytochrome P450"/>
    <property type="match status" value="1"/>
</dbReference>
<keyword evidence="5" id="KW-0560">Oxidoreductase</keyword>
<comment type="similarity">
    <text evidence="1 5">Belongs to the cytochrome P450 family.</text>
</comment>
<dbReference type="GO" id="GO:0005506">
    <property type="term" value="F:iron ion binding"/>
    <property type="evidence" value="ECO:0007669"/>
    <property type="project" value="InterPro"/>
</dbReference>
<keyword evidence="4 5" id="KW-0349">Heme</keyword>
<dbReference type="SUPFAM" id="SSF48264">
    <property type="entry name" value="Cytochrome P450"/>
    <property type="match status" value="1"/>
</dbReference>
<organism evidence="7 8">
    <name type="scientific">Senna tora</name>
    <dbReference type="NCBI Taxonomy" id="362788"/>
    <lineage>
        <taxon>Eukaryota</taxon>
        <taxon>Viridiplantae</taxon>
        <taxon>Streptophyta</taxon>
        <taxon>Embryophyta</taxon>
        <taxon>Tracheophyta</taxon>
        <taxon>Spermatophyta</taxon>
        <taxon>Magnoliopsida</taxon>
        <taxon>eudicotyledons</taxon>
        <taxon>Gunneridae</taxon>
        <taxon>Pentapetalae</taxon>
        <taxon>rosids</taxon>
        <taxon>fabids</taxon>
        <taxon>Fabales</taxon>
        <taxon>Fabaceae</taxon>
        <taxon>Caesalpinioideae</taxon>
        <taxon>Cassia clade</taxon>
        <taxon>Senna</taxon>
    </lineage>
</organism>
<name>A0A834X4W1_9FABA</name>
<accession>A0A834X4W1</accession>
<gene>
    <name evidence="7" type="ORF">G2W53_006745</name>
</gene>
<dbReference type="InterPro" id="IPR017972">
    <property type="entry name" value="Cyt_P450_CS"/>
</dbReference>
<dbReference type="FunFam" id="1.10.630.10:FF:000011">
    <property type="entry name" value="Cytochrome P450 83B1"/>
    <property type="match status" value="1"/>
</dbReference>
<dbReference type="PROSITE" id="PS00086">
    <property type="entry name" value="CYTOCHROME_P450"/>
    <property type="match status" value="1"/>
</dbReference>
<dbReference type="PANTHER" id="PTHR47955">
    <property type="entry name" value="CYTOCHROME P450 FAMILY 71 PROTEIN"/>
    <property type="match status" value="1"/>
</dbReference>
<comment type="cofactor">
    <cofactor evidence="4">
        <name>heme</name>
        <dbReference type="ChEBI" id="CHEBI:30413"/>
    </cofactor>
</comment>
<dbReference type="GO" id="GO:0016705">
    <property type="term" value="F:oxidoreductase activity, acting on paired donors, with incorporation or reduction of molecular oxygen"/>
    <property type="evidence" value="ECO:0007669"/>
    <property type="project" value="InterPro"/>
</dbReference>
<sequence length="526" mass="59694">MPLQSSLKHFPFFELNPTFYLSFLCFIITLLIFVFKLTRSRGNSNNNLPPSPPKLPFIGNLHQLGTLPHRSFQSLSHKYGPLMLLHLGQTPTLIVSSAQIAKEIVKSHDVLFSNRPQTTAARVLLYGCRDVGFAAYGEEWRQKRKICVLELLSLKRVRSFQFTREEEASDLVGKIREACEKKINGSPVLINLSQMLIATSNNIVSRCVLGRKYDSPDGTKSFGDVARTMMIHMAAFSFGNFFPSLGWMDVVTGLISKMKATFAELDTFFDEVIAQHKMAKSNDDESEKKDLLDILLQLQDDDMLDFELTRDDLKAIIMDMFVGGSDTSSTALEWTFAELLKNPTAMKKAQEEVRRVVGHKSKIDENDVRQMKYLECVVKESLRLHPPLPLLVPRETRSIVKLGEYDIPPQTSVFVNAWAIQRDPELWERPEEFIPERFENNEVDFKGQDLQFVPFGFGRRGCPGISFGVASVEYLLAVLLFWFDWKLPSGTTTTTSQDLDMSEAYGLTVNKKVPIHVEPIPYSFGP</sequence>
<keyword evidence="6" id="KW-0472">Membrane</keyword>
<dbReference type="GO" id="GO:0020037">
    <property type="term" value="F:heme binding"/>
    <property type="evidence" value="ECO:0007669"/>
    <property type="project" value="InterPro"/>
</dbReference>
<evidence type="ECO:0000256" key="5">
    <source>
        <dbReference type="RuleBase" id="RU000461"/>
    </source>
</evidence>
<keyword evidence="3 4" id="KW-0408">Iron</keyword>